<evidence type="ECO:0000313" key="4">
    <source>
        <dbReference type="Proteomes" id="UP000317646"/>
    </source>
</evidence>
<dbReference type="RefSeq" id="WP_140465087.1">
    <property type="nucleotide sequence ID" value="NZ_RCYZ01000001.1"/>
</dbReference>
<dbReference type="Proteomes" id="UP000317646">
    <property type="component" value="Unassembled WGS sequence"/>
</dbReference>
<gene>
    <name evidence="3" type="ORF">EAH73_03490</name>
</gene>
<dbReference type="Gene3D" id="2.60.120.1130">
    <property type="match status" value="1"/>
</dbReference>
<evidence type="ECO:0000256" key="1">
    <source>
        <dbReference type="SAM" id="SignalP"/>
    </source>
</evidence>
<dbReference type="InterPro" id="IPR024618">
    <property type="entry name" value="DUF3857"/>
</dbReference>
<organism evidence="3 4">
    <name type="scientific">Hymenobacter nivis</name>
    <dbReference type="NCBI Taxonomy" id="1850093"/>
    <lineage>
        <taxon>Bacteria</taxon>
        <taxon>Pseudomonadati</taxon>
        <taxon>Bacteroidota</taxon>
        <taxon>Cytophagia</taxon>
        <taxon>Cytophagales</taxon>
        <taxon>Hymenobacteraceae</taxon>
        <taxon>Hymenobacter</taxon>
    </lineage>
</organism>
<sequence>MKAKNLLALLFAVPLSGAPRFAPVGAPEPKYSVATIPAALREGAHAVLRADDEVVTVKSAGRLVHTVHKVITVLDAGGDAFGRTTVGYDALNAIGYLRGAVYDADGRLLHQLRASEIRDQGVGDAGGSLMTDVRVRYADLRQPQVPYTVEFDYEVVSDNTLFYPTWQPQDEEGLAVQSATLRVSTPAALPLRYQERQWPAGAPLQHTRAGSQEQYAWALADRPALDEEDNAPPLADTTPGVALAPGAFEVQGHAGSASTWQSFGQWNYELNAGRAVLPPATIAKVAELIKDAPDPRTRVARLYNLLQGSTRYISVQLGLGGWQTFPASAVATSGYGDCKALSNYTMALLATAGVPAYVALIGAGSDHADLRPDFPSNQFNHAIVCVPLASAGRPDTLWLECTSQTTALGYMGSFTGNRHALLLTPKGGQVVATPRYRCADNRRERRIDLYLDAAGAATATARTLRTGQEQDTYAQLLHELGPTEQKQYVAEHLRLSTFTISRFGLAAAPGAGTPGVVETLGLALPGYAPPSGKRVFVSPNLLSRLPALPAQVGTRQTALWVPRASLQADTVQLHFPAGFQPETLPAPVQMATAYGNYSAQYQALPDGTVRYVRRLEMPRLHLPAASYAGYVDFRRKISAADRAQVVLLKTDV</sequence>
<feature type="signal peptide" evidence="1">
    <location>
        <begin position="1"/>
        <end position="22"/>
    </location>
</feature>
<feature type="chain" id="PRO_5021336724" evidence="1">
    <location>
        <begin position="23"/>
        <end position="652"/>
    </location>
</feature>
<dbReference type="AlphaFoldDB" id="A0A502HG17"/>
<dbReference type="Gene3D" id="3.10.620.30">
    <property type="match status" value="1"/>
</dbReference>
<dbReference type="EMBL" id="RCYZ01000001">
    <property type="protein sequence ID" value="TPG72306.1"/>
    <property type="molecule type" value="Genomic_DNA"/>
</dbReference>
<evidence type="ECO:0000259" key="2">
    <source>
        <dbReference type="Pfam" id="PF12969"/>
    </source>
</evidence>
<keyword evidence="1" id="KW-0732">Signal</keyword>
<dbReference type="Gene3D" id="2.60.40.3140">
    <property type="match status" value="1"/>
</dbReference>
<dbReference type="OrthoDB" id="8595007at2"/>
<feature type="domain" description="DUF3857" evidence="2">
    <location>
        <begin position="60"/>
        <end position="224"/>
    </location>
</feature>
<name>A0A502HG17_9BACT</name>
<protein>
    <submittedName>
        <fullName evidence="3">DUF3857 domain-containing protein</fullName>
    </submittedName>
</protein>
<accession>A0A502HG17</accession>
<proteinExistence type="predicted"/>
<dbReference type="Pfam" id="PF12969">
    <property type="entry name" value="DUF3857"/>
    <property type="match status" value="1"/>
</dbReference>
<comment type="caution">
    <text evidence="3">The sequence shown here is derived from an EMBL/GenBank/DDBJ whole genome shotgun (WGS) entry which is preliminary data.</text>
</comment>
<reference evidence="3 4" key="1">
    <citation type="journal article" date="2019" name="Environ. Microbiol.">
        <title>Species interactions and distinct microbial communities in high Arctic permafrost affected cryosols are associated with the CH4 and CO2 gas fluxes.</title>
        <authorList>
            <person name="Altshuler I."/>
            <person name="Hamel J."/>
            <person name="Turney S."/>
            <person name="Magnuson E."/>
            <person name="Levesque R."/>
            <person name="Greer C."/>
            <person name="Whyte L.G."/>
        </authorList>
    </citation>
    <scope>NUCLEOTIDE SEQUENCE [LARGE SCALE GENOMIC DNA]</scope>
    <source>
        <strain evidence="3 4">S9.2P</strain>
    </source>
</reference>
<dbReference type="InterPro" id="IPR038765">
    <property type="entry name" value="Papain-like_cys_pep_sf"/>
</dbReference>
<keyword evidence="4" id="KW-1185">Reference proteome</keyword>
<dbReference type="SUPFAM" id="SSF54001">
    <property type="entry name" value="Cysteine proteinases"/>
    <property type="match status" value="1"/>
</dbReference>
<evidence type="ECO:0000313" key="3">
    <source>
        <dbReference type="EMBL" id="TPG72306.1"/>
    </source>
</evidence>